<reference evidence="4 6" key="3">
    <citation type="journal article" date="2022" name="BMC Genomics">
        <title>Comparative genome analysis of mycobacteria focusing on tRNA and non-coding RNA.</title>
        <authorList>
            <person name="Behra P.R.K."/>
            <person name="Pettersson B.M.F."/>
            <person name="Ramesh M."/>
            <person name="Das S."/>
            <person name="Dasgupta S."/>
            <person name="Kirsebom L.A."/>
        </authorList>
    </citation>
    <scope>NUCLEOTIDE SEQUENCE [LARGE SCALE GENOMIC DNA]</scope>
    <source>
        <strain evidence="4 6">DSM 44677</strain>
    </source>
</reference>
<feature type="transmembrane region" description="Helical" evidence="1">
    <location>
        <begin position="82"/>
        <end position="102"/>
    </location>
</feature>
<dbReference type="EMBL" id="AP022579">
    <property type="protein sequence ID" value="BBX91298.1"/>
    <property type="molecule type" value="Genomic_DNA"/>
</dbReference>
<organism evidence="4 6">
    <name type="scientific">Mycolicibacterium boenickei</name>
    <dbReference type="NCBI Taxonomy" id="146017"/>
    <lineage>
        <taxon>Bacteria</taxon>
        <taxon>Bacillati</taxon>
        <taxon>Actinomycetota</taxon>
        <taxon>Actinomycetes</taxon>
        <taxon>Mycobacteriales</taxon>
        <taxon>Mycobacteriaceae</taxon>
        <taxon>Mycolicibacterium</taxon>
    </lineage>
</organism>
<keyword evidence="1" id="KW-0472">Membrane</keyword>
<evidence type="ECO:0000313" key="6">
    <source>
        <dbReference type="Proteomes" id="UP001162885"/>
    </source>
</evidence>
<evidence type="ECO:0000256" key="1">
    <source>
        <dbReference type="SAM" id="Phobius"/>
    </source>
</evidence>
<keyword evidence="1" id="KW-1133">Transmembrane helix</keyword>
<evidence type="ECO:0000313" key="4">
    <source>
        <dbReference type="EMBL" id="UNC01419.1"/>
    </source>
</evidence>
<feature type="signal peptide" evidence="2">
    <location>
        <begin position="1"/>
        <end position="21"/>
    </location>
</feature>
<sequence>MHSLSRLAAMMVMVLWVGALAGQWQATSHDHPTHLPHAVSAAIGADTASMMLDHPHVGDNAASHMPDGFTAAVLPRPSVTPAALSVVALLVGCAVLCACAAVRVQRGPPDRHGVLLAGQELLIRICITRR</sequence>
<name>A0AAX3A1N9_9MYCO</name>
<dbReference type="Proteomes" id="UP001162885">
    <property type="component" value="Chromosome"/>
</dbReference>
<keyword evidence="5" id="KW-1185">Reference proteome</keyword>
<keyword evidence="2" id="KW-0732">Signal</keyword>
<accession>A0AAX3A1N9</accession>
<protein>
    <recommendedName>
        <fullName evidence="7">Lipoprotein LpqS</fullName>
    </recommendedName>
</protein>
<evidence type="ECO:0000313" key="3">
    <source>
        <dbReference type="EMBL" id="BBX91298.1"/>
    </source>
</evidence>
<dbReference type="AlphaFoldDB" id="A0AAX3A1N9"/>
<dbReference type="EMBL" id="CP060016">
    <property type="protein sequence ID" value="UNC01419.1"/>
    <property type="molecule type" value="Genomic_DNA"/>
</dbReference>
<gene>
    <name evidence="4" type="ORF">H5U98_08575</name>
    <name evidence="3" type="ORF">MBOE_29470</name>
</gene>
<dbReference type="InterPro" id="IPR058714">
    <property type="entry name" value="LpqS"/>
</dbReference>
<reference evidence="3" key="2">
    <citation type="submission" date="2020-02" db="EMBL/GenBank/DDBJ databases">
        <authorList>
            <person name="Matsumoto Y."/>
            <person name="Motooka D."/>
            <person name="Nakamura S."/>
        </authorList>
    </citation>
    <scope>NUCLEOTIDE SEQUENCE</scope>
    <source>
        <strain evidence="3">JCM 15653</strain>
    </source>
</reference>
<dbReference type="Proteomes" id="UP000466683">
    <property type="component" value="Chromosome"/>
</dbReference>
<evidence type="ECO:0000256" key="2">
    <source>
        <dbReference type="SAM" id="SignalP"/>
    </source>
</evidence>
<dbReference type="Pfam" id="PF26327">
    <property type="entry name" value="LpqS"/>
    <property type="match status" value="1"/>
</dbReference>
<keyword evidence="1" id="KW-0812">Transmembrane</keyword>
<dbReference type="RefSeq" id="WP_097926085.1">
    <property type="nucleotide sequence ID" value="NZ_AP022579.1"/>
</dbReference>
<feature type="chain" id="PRO_5043522537" description="Lipoprotein LpqS" evidence="2">
    <location>
        <begin position="22"/>
        <end position="130"/>
    </location>
</feature>
<reference evidence="3 5" key="1">
    <citation type="journal article" date="2019" name="Emerg. Microbes Infect.">
        <title>Comprehensive subspecies identification of 175 nontuberculous mycobacteria species based on 7547 genomic profiles.</title>
        <authorList>
            <person name="Matsumoto Y."/>
            <person name="Kinjo T."/>
            <person name="Motooka D."/>
            <person name="Nabeya D."/>
            <person name="Jung N."/>
            <person name="Uechi K."/>
            <person name="Horii T."/>
            <person name="Iida T."/>
            <person name="Fujita J."/>
            <person name="Nakamura S."/>
        </authorList>
    </citation>
    <scope>NUCLEOTIDE SEQUENCE [LARGE SCALE GENOMIC DNA]</scope>
    <source>
        <strain evidence="3 5">JCM 15653</strain>
    </source>
</reference>
<proteinExistence type="predicted"/>
<evidence type="ECO:0008006" key="7">
    <source>
        <dbReference type="Google" id="ProtNLM"/>
    </source>
</evidence>
<evidence type="ECO:0000313" key="5">
    <source>
        <dbReference type="Proteomes" id="UP000466683"/>
    </source>
</evidence>